<organism evidence="2 3">
    <name type="scientific">Meloidogyne graminicola</name>
    <dbReference type="NCBI Taxonomy" id="189291"/>
    <lineage>
        <taxon>Eukaryota</taxon>
        <taxon>Metazoa</taxon>
        <taxon>Ecdysozoa</taxon>
        <taxon>Nematoda</taxon>
        <taxon>Chromadorea</taxon>
        <taxon>Rhabditida</taxon>
        <taxon>Tylenchina</taxon>
        <taxon>Tylenchomorpha</taxon>
        <taxon>Tylenchoidea</taxon>
        <taxon>Meloidogynidae</taxon>
        <taxon>Meloidogyninae</taxon>
        <taxon>Meloidogyne</taxon>
    </lineage>
</organism>
<comment type="caution">
    <text evidence="2">The sequence shown here is derived from an EMBL/GenBank/DDBJ whole genome shotgun (WGS) entry which is preliminary data.</text>
</comment>
<feature type="signal peptide" evidence="1">
    <location>
        <begin position="1"/>
        <end position="19"/>
    </location>
</feature>
<keyword evidence="1" id="KW-0732">Signal</keyword>
<dbReference type="Proteomes" id="UP000605970">
    <property type="component" value="Unassembled WGS sequence"/>
</dbReference>
<feature type="chain" id="PRO_5035915942" evidence="1">
    <location>
        <begin position="20"/>
        <end position="248"/>
    </location>
</feature>
<dbReference type="OrthoDB" id="10546494at2759"/>
<dbReference type="EMBL" id="JABEBT010000036">
    <property type="protein sequence ID" value="KAF7635889.1"/>
    <property type="molecule type" value="Genomic_DNA"/>
</dbReference>
<accession>A0A8S9ZRX4</accession>
<reference evidence="2" key="1">
    <citation type="journal article" date="2020" name="Ecol. Evol.">
        <title>Genome structure and content of the rice root-knot nematode (Meloidogyne graminicola).</title>
        <authorList>
            <person name="Phan N.T."/>
            <person name="Danchin E.G.J."/>
            <person name="Klopp C."/>
            <person name="Perfus-Barbeoch L."/>
            <person name="Kozlowski D.K."/>
            <person name="Koutsovoulos G.D."/>
            <person name="Lopez-Roques C."/>
            <person name="Bouchez O."/>
            <person name="Zahm M."/>
            <person name="Besnard G."/>
            <person name="Bellafiore S."/>
        </authorList>
    </citation>
    <scope>NUCLEOTIDE SEQUENCE</scope>
    <source>
        <strain evidence="2">VN-18</strain>
    </source>
</reference>
<keyword evidence="3" id="KW-1185">Reference proteome</keyword>
<sequence length="248" mass="29770">MNFFIFISFFTTLIHFIDCGFLQLTPTLQTTQNYLGESIFIKSSDNKFSINNINFVSECNTNYPIEEEDDPLNNKVNNIYKLLIWEFQLYKLNENNNNNNWGQQLNKNERENIILISELISWLTLKEHLNINFKKSINLLISLNESDKILEKEYFFCYFFNYLNKINEPKELLYRWTLNELKQNFWNILEINQENDDILFKIKNIFNILNYGNDLINLFEITILACPSRIDAKEYGLKLLENFLQKME</sequence>
<name>A0A8S9ZRX4_9BILA</name>
<proteinExistence type="predicted"/>
<evidence type="ECO:0000256" key="1">
    <source>
        <dbReference type="SAM" id="SignalP"/>
    </source>
</evidence>
<evidence type="ECO:0000313" key="3">
    <source>
        <dbReference type="Proteomes" id="UP000605970"/>
    </source>
</evidence>
<evidence type="ECO:0000313" key="2">
    <source>
        <dbReference type="EMBL" id="KAF7635889.1"/>
    </source>
</evidence>
<protein>
    <submittedName>
        <fullName evidence="2">Uncharacterized protein</fullName>
    </submittedName>
</protein>
<dbReference type="AlphaFoldDB" id="A0A8S9ZRX4"/>
<gene>
    <name evidence="2" type="ORF">Mgra_00004606</name>
</gene>